<evidence type="ECO:0000256" key="5">
    <source>
        <dbReference type="SAM" id="Phobius"/>
    </source>
</evidence>
<name>A0ABT7NEW7_9BURK</name>
<feature type="transmembrane region" description="Helical" evidence="5">
    <location>
        <begin position="36"/>
        <end position="53"/>
    </location>
</feature>
<proteinExistence type="predicted"/>
<protein>
    <recommendedName>
        <fullName evidence="2">histidine kinase</fullName>
        <ecNumber evidence="2">2.7.13.3</ecNumber>
    </recommendedName>
</protein>
<dbReference type="InterPro" id="IPR005467">
    <property type="entry name" value="His_kinase_dom"/>
</dbReference>
<dbReference type="SUPFAM" id="SSF55874">
    <property type="entry name" value="ATPase domain of HSP90 chaperone/DNA topoisomerase II/histidine kinase"/>
    <property type="match status" value="1"/>
</dbReference>
<dbReference type="GO" id="GO:0016301">
    <property type="term" value="F:kinase activity"/>
    <property type="evidence" value="ECO:0007669"/>
    <property type="project" value="UniProtKB-KW"/>
</dbReference>
<evidence type="ECO:0000256" key="2">
    <source>
        <dbReference type="ARBA" id="ARBA00012438"/>
    </source>
</evidence>
<keyword evidence="5" id="KW-0812">Transmembrane</keyword>
<keyword evidence="3" id="KW-0175">Coiled coil</keyword>
<dbReference type="InterPro" id="IPR004358">
    <property type="entry name" value="Sig_transdc_His_kin-like_C"/>
</dbReference>
<organism evidence="7 8">
    <name type="scientific">Variovorax dokdonensis</name>
    <dbReference type="NCBI Taxonomy" id="344883"/>
    <lineage>
        <taxon>Bacteria</taxon>
        <taxon>Pseudomonadati</taxon>
        <taxon>Pseudomonadota</taxon>
        <taxon>Betaproteobacteria</taxon>
        <taxon>Burkholderiales</taxon>
        <taxon>Comamonadaceae</taxon>
        <taxon>Variovorax</taxon>
    </lineage>
</organism>
<evidence type="ECO:0000256" key="1">
    <source>
        <dbReference type="ARBA" id="ARBA00000085"/>
    </source>
</evidence>
<gene>
    <name evidence="7" type="ORF">QTH91_18500</name>
</gene>
<evidence type="ECO:0000313" key="8">
    <source>
        <dbReference type="Proteomes" id="UP001174908"/>
    </source>
</evidence>
<dbReference type="PANTHER" id="PTHR34220">
    <property type="entry name" value="SENSOR HISTIDINE KINASE YPDA"/>
    <property type="match status" value="1"/>
</dbReference>
<evidence type="ECO:0000256" key="3">
    <source>
        <dbReference type="SAM" id="Coils"/>
    </source>
</evidence>
<comment type="catalytic activity">
    <reaction evidence="1">
        <text>ATP + protein L-histidine = ADP + protein N-phospho-L-histidine.</text>
        <dbReference type="EC" id="2.7.13.3"/>
    </reaction>
</comment>
<dbReference type="PANTHER" id="PTHR34220:SF9">
    <property type="entry name" value="SIGNAL TRANSDUCTION HISTIDINE KINASE INTERNAL REGION DOMAIN-CONTAINING PROTEIN"/>
    <property type="match status" value="1"/>
</dbReference>
<accession>A0ABT7NEW7</accession>
<dbReference type="Gene3D" id="3.30.565.10">
    <property type="entry name" value="Histidine kinase-like ATPase, C-terminal domain"/>
    <property type="match status" value="1"/>
</dbReference>
<dbReference type="PRINTS" id="PR00344">
    <property type="entry name" value="BCTRLSENSOR"/>
</dbReference>
<feature type="domain" description="Histidine kinase" evidence="6">
    <location>
        <begin position="251"/>
        <end position="348"/>
    </location>
</feature>
<dbReference type="InterPro" id="IPR050640">
    <property type="entry name" value="Bact_2-comp_sensor_kinase"/>
</dbReference>
<sequence length="375" mass="40910">MNHDWRDLGRHYLQVLAFCLAIAAFTTLIWPEDGYWMQLAYSVCIGTFIWLPIELGRFAFLAPGETGWPKGWRGAVLTLVGIAIGFFVGSLLSYALFGGGPLQGFMEGRRNSYVSIVITVTAGIIGSYFFHARGQRAALDARLNAVERDAAEAKLKLLETQLEPHMLFNTLANLRVLIATDPPRAVAMLDRLNSYLRVTLSGSRATSHPLAAEFDRLADYLELMSVRMGERLRYTLDLPDELRDTPVPPLLLQPLVENAIRHGLEPKVEGGEILVRARRVADGALRIEVRDTGVGMQPDPMRHQEGSGFGLSQVRERLATAHGDRGTLRMTTLPEGGTCASVQLPIAVASPAEDSAAASVAAPPILQGNTHAPPP</sequence>
<evidence type="ECO:0000259" key="6">
    <source>
        <dbReference type="PROSITE" id="PS50109"/>
    </source>
</evidence>
<dbReference type="Pfam" id="PF02518">
    <property type="entry name" value="HATPase_c"/>
    <property type="match status" value="1"/>
</dbReference>
<feature type="coiled-coil region" evidence="3">
    <location>
        <begin position="136"/>
        <end position="163"/>
    </location>
</feature>
<feature type="region of interest" description="Disordered" evidence="4">
    <location>
        <begin position="355"/>
        <end position="375"/>
    </location>
</feature>
<reference evidence="7" key="1">
    <citation type="submission" date="2023-06" db="EMBL/GenBank/DDBJ databases">
        <authorList>
            <person name="Jiang Y."/>
            <person name="Liu Q."/>
        </authorList>
    </citation>
    <scope>NUCLEOTIDE SEQUENCE</scope>
    <source>
        <strain evidence="7">CGMCC 1.12089</strain>
    </source>
</reference>
<feature type="transmembrane region" description="Helical" evidence="5">
    <location>
        <begin position="12"/>
        <end position="30"/>
    </location>
</feature>
<evidence type="ECO:0000313" key="7">
    <source>
        <dbReference type="EMBL" id="MDM0046488.1"/>
    </source>
</evidence>
<dbReference type="InterPro" id="IPR003594">
    <property type="entry name" value="HATPase_dom"/>
</dbReference>
<feature type="transmembrane region" description="Helical" evidence="5">
    <location>
        <begin position="74"/>
        <end position="97"/>
    </location>
</feature>
<feature type="compositionally biased region" description="Low complexity" evidence="4">
    <location>
        <begin position="355"/>
        <end position="364"/>
    </location>
</feature>
<feature type="transmembrane region" description="Helical" evidence="5">
    <location>
        <begin position="112"/>
        <end position="130"/>
    </location>
</feature>
<dbReference type="PROSITE" id="PS50109">
    <property type="entry name" value="HIS_KIN"/>
    <property type="match status" value="1"/>
</dbReference>
<comment type="caution">
    <text evidence="7">The sequence shown here is derived from an EMBL/GenBank/DDBJ whole genome shotgun (WGS) entry which is preliminary data.</text>
</comment>
<dbReference type="RefSeq" id="WP_286661554.1">
    <property type="nucleotide sequence ID" value="NZ_JASZYV010000003.1"/>
</dbReference>
<keyword evidence="5" id="KW-0472">Membrane</keyword>
<dbReference type="Pfam" id="PF06580">
    <property type="entry name" value="His_kinase"/>
    <property type="match status" value="1"/>
</dbReference>
<dbReference type="Proteomes" id="UP001174908">
    <property type="component" value="Unassembled WGS sequence"/>
</dbReference>
<dbReference type="EMBL" id="JASZYV010000003">
    <property type="protein sequence ID" value="MDM0046488.1"/>
    <property type="molecule type" value="Genomic_DNA"/>
</dbReference>
<dbReference type="InterPro" id="IPR010559">
    <property type="entry name" value="Sig_transdc_His_kin_internal"/>
</dbReference>
<dbReference type="SMART" id="SM00387">
    <property type="entry name" value="HATPase_c"/>
    <property type="match status" value="1"/>
</dbReference>
<keyword evidence="8" id="KW-1185">Reference proteome</keyword>
<keyword evidence="7" id="KW-0808">Transferase</keyword>
<dbReference type="InterPro" id="IPR036890">
    <property type="entry name" value="HATPase_C_sf"/>
</dbReference>
<dbReference type="EC" id="2.7.13.3" evidence="2"/>
<evidence type="ECO:0000256" key="4">
    <source>
        <dbReference type="SAM" id="MobiDB-lite"/>
    </source>
</evidence>
<keyword evidence="5" id="KW-1133">Transmembrane helix</keyword>
<keyword evidence="7" id="KW-0418">Kinase</keyword>